<comment type="caution">
    <text evidence="2">The sequence shown here is derived from an EMBL/GenBank/DDBJ whole genome shotgun (WGS) entry which is preliminary data.</text>
</comment>
<accession>A0A9Q1ICP8</accession>
<organism evidence="2 3">
    <name type="scientific">Synaphobranchus kaupii</name>
    <name type="common">Kaup's arrowtooth eel</name>
    <dbReference type="NCBI Taxonomy" id="118154"/>
    <lineage>
        <taxon>Eukaryota</taxon>
        <taxon>Metazoa</taxon>
        <taxon>Chordata</taxon>
        <taxon>Craniata</taxon>
        <taxon>Vertebrata</taxon>
        <taxon>Euteleostomi</taxon>
        <taxon>Actinopterygii</taxon>
        <taxon>Neopterygii</taxon>
        <taxon>Teleostei</taxon>
        <taxon>Anguilliformes</taxon>
        <taxon>Synaphobranchidae</taxon>
        <taxon>Synaphobranchus</taxon>
    </lineage>
</organism>
<feature type="compositionally biased region" description="Basic and acidic residues" evidence="1">
    <location>
        <begin position="96"/>
        <end position="107"/>
    </location>
</feature>
<keyword evidence="3" id="KW-1185">Reference proteome</keyword>
<name>A0A9Q1ICP8_SYNKA</name>
<evidence type="ECO:0000256" key="1">
    <source>
        <dbReference type="SAM" id="MobiDB-lite"/>
    </source>
</evidence>
<feature type="region of interest" description="Disordered" evidence="1">
    <location>
        <begin position="77"/>
        <end position="107"/>
    </location>
</feature>
<reference evidence="2" key="1">
    <citation type="journal article" date="2023" name="Science">
        <title>Genome structures resolve the early diversification of teleost fishes.</title>
        <authorList>
            <person name="Parey E."/>
            <person name="Louis A."/>
            <person name="Montfort J."/>
            <person name="Bouchez O."/>
            <person name="Roques C."/>
            <person name="Iampietro C."/>
            <person name="Lluch J."/>
            <person name="Castinel A."/>
            <person name="Donnadieu C."/>
            <person name="Desvignes T."/>
            <person name="Floi Bucao C."/>
            <person name="Jouanno E."/>
            <person name="Wen M."/>
            <person name="Mejri S."/>
            <person name="Dirks R."/>
            <person name="Jansen H."/>
            <person name="Henkel C."/>
            <person name="Chen W.J."/>
            <person name="Zahm M."/>
            <person name="Cabau C."/>
            <person name="Klopp C."/>
            <person name="Thompson A.W."/>
            <person name="Robinson-Rechavi M."/>
            <person name="Braasch I."/>
            <person name="Lecointre G."/>
            <person name="Bobe J."/>
            <person name="Postlethwait J.H."/>
            <person name="Berthelot C."/>
            <person name="Roest Crollius H."/>
            <person name="Guiguen Y."/>
        </authorList>
    </citation>
    <scope>NUCLEOTIDE SEQUENCE</scope>
    <source>
        <strain evidence="2">WJC10195</strain>
    </source>
</reference>
<protein>
    <submittedName>
        <fullName evidence="2">Uncharacterized protein</fullName>
    </submittedName>
</protein>
<gene>
    <name evidence="2" type="ORF">SKAU_G00390120</name>
</gene>
<dbReference type="AlphaFoldDB" id="A0A9Q1ICP8"/>
<dbReference type="EMBL" id="JAINUF010000020">
    <property type="protein sequence ID" value="KAJ8335670.1"/>
    <property type="molecule type" value="Genomic_DNA"/>
</dbReference>
<evidence type="ECO:0000313" key="2">
    <source>
        <dbReference type="EMBL" id="KAJ8335670.1"/>
    </source>
</evidence>
<evidence type="ECO:0000313" key="3">
    <source>
        <dbReference type="Proteomes" id="UP001152622"/>
    </source>
</evidence>
<dbReference type="Proteomes" id="UP001152622">
    <property type="component" value="Chromosome 20"/>
</dbReference>
<sequence>MAATEPKPSDTDPLTLRAAIFKRPFPILLAGGMRGGLSCTDECPLVRVTPSDKNDSSAALPATGTLCTRVAVTHARTRARETHFPPAQNTRPARQLRRDLPRRVLPV</sequence>
<proteinExistence type="predicted"/>